<keyword evidence="2" id="KW-1185">Reference proteome</keyword>
<accession>A0A495IZW5</accession>
<organism evidence="1 2">
    <name type="scientific">Mucilaginibacter gracilis</name>
    <dbReference type="NCBI Taxonomy" id="423350"/>
    <lineage>
        <taxon>Bacteria</taxon>
        <taxon>Pseudomonadati</taxon>
        <taxon>Bacteroidota</taxon>
        <taxon>Sphingobacteriia</taxon>
        <taxon>Sphingobacteriales</taxon>
        <taxon>Sphingobacteriaceae</taxon>
        <taxon>Mucilaginibacter</taxon>
    </lineage>
</organism>
<dbReference type="AlphaFoldDB" id="A0A495IZW5"/>
<evidence type="ECO:0000313" key="1">
    <source>
        <dbReference type="EMBL" id="RKR81658.1"/>
    </source>
</evidence>
<dbReference type="Proteomes" id="UP000268007">
    <property type="component" value="Unassembled WGS sequence"/>
</dbReference>
<proteinExistence type="predicted"/>
<dbReference type="EMBL" id="RBKU01000001">
    <property type="protein sequence ID" value="RKR81658.1"/>
    <property type="molecule type" value="Genomic_DNA"/>
</dbReference>
<gene>
    <name evidence="1" type="ORF">BDD43_1808</name>
</gene>
<comment type="caution">
    <text evidence="1">The sequence shown here is derived from an EMBL/GenBank/DDBJ whole genome shotgun (WGS) entry which is preliminary data.</text>
</comment>
<name>A0A495IZW5_9SPHI</name>
<reference evidence="1 2" key="1">
    <citation type="submission" date="2018-10" db="EMBL/GenBank/DDBJ databases">
        <title>Genomic Encyclopedia of Archaeal and Bacterial Type Strains, Phase II (KMG-II): from individual species to whole genera.</title>
        <authorList>
            <person name="Goeker M."/>
        </authorList>
    </citation>
    <scope>NUCLEOTIDE SEQUENCE [LARGE SCALE GENOMIC DNA]</scope>
    <source>
        <strain evidence="1 2">DSM 18602</strain>
    </source>
</reference>
<protein>
    <submittedName>
        <fullName evidence="1">Uncharacterized protein</fullName>
    </submittedName>
</protein>
<evidence type="ECO:0000313" key="2">
    <source>
        <dbReference type="Proteomes" id="UP000268007"/>
    </source>
</evidence>
<sequence length="145" mass="16591">MLNPYSILQSFNPSKLIWGGDIVRIKFVLFMFPSFVASIQSLNHSILQSFKINLGGGIVRIKSVIFLFQALRFPHQHHSKISIAPNPHSIPQSFNPSKLIWGDIVRIKFALFLFRADSRSLPQHPNHNKLFKHLFGMRGILQFVG</sequence>